<feature type="compositionally biased region" description="Basic and acidic residues" evidence="1">
    <location>
        <begin position="93"/>
        <end position="107"/>
    </location>
</feature>
<name>A0A1B6M483_9HEMI</name>
<gene>
    <name evidence="2" type="ORF">g.6578</name>
</gene>
<sequence length="116" mass="13448">YIHREERSRNNTNSRRSRSPVSRKPFTSTYSSVHREPYPKTSNSSNKYLNQTAVASQYHREKDSISDHSRHYSNGTNCSTSGEFKQPSQISSRGKDLFSDHSRDHSNGTELLNIWR</sequence>
<dbReference type="EMBL" id="GEBQ01009240">
    <property type="protein sequence ID" value="JAT30737.1"/>
    <property type="molecule type" value="Transcribed_RNA"/>
</dbReference>
<reference evidence="2" key="1">
    <citation type="submission" date="2015-11" db="EMBL/GenBank/DDBJ databases">
        <title>De novo transcriptome assembly of four potential Pierce s Disease insect vectors from Arizona vineyards.</title>
        <authorList>
            <person name="Tassone E.E."/>
        </authorList>
    </citation>
    <scope>NUCLEOTIDE SEQUENCE</scope>
</reference>
<feature type="non-terminal residue" evidence="2">
    <location>
        <position position="1"/>
    </location>
</feature>
<feature type="non-terminal residue" evidence="2">
    <location>
        <position position="116"/>
    </location>
</feature>
<organism evidence="2">
    <name type="scientific">Graphocephala atropunctata</name>
    <dbReference type="NCBI Taxonomy" id="36148"/>
    <lineage>
        <taxon>Eukaryota</taxon>
        <taxon>Metazoa</taxon>
        <taxon>Ecdysozoa</taxon>
        <taxon>Arthropoda</taxon>
        <taxon>Hexapoda</taxon>
        <taxon>Insecta</taxon>
        <taxon>Pterygota</taxon>
        <taxon>Neoptera</taxon>
        <taxon>Paraneoptera</taxon>
        <taxon>Hemiptera</taxon>
        <taxon>Auchenorrhyncha</taxon>
        <taxon>Membracoidea</taxon>
        <taxon>Cicadellidae</taxon>
        <taxon>Cicadellinae</taxon>
        <taxon>Cicadellini</taxon>
        <taxon>Graphocephala</taxon>
    </lineage>
</organism>
<evidence type="ECO:0000313" key="2">
    <source>
        <dbReference type="EMBL" id="JAT30737.1"/>
    </source>
</evidence>
<feature type="compositionally biased region" description="Polar residues" evidence="1">
    <location>
        <begin position="72"/>
        <end position="92"/>
    </location>
</feature>
<dbReference type="AlphaFoldDB" id="A0A1B6M483"/>
<feature type="compositionally biased region" description="Polar residues" evidence="1">
    <location>
        <begin position="40"/>
        <end position="55"/>
    </location>
</feature>
<accession>A0A1B6M483</accession>
<proteinExistence type="predicted"/>
<feature type="region of interest" description="Disordered" evidence="1">
    <location>
        <begin position="1"/>
        <end position="116"/>
    </location>
</feature>
<feature type="compositionally biased region" description="Basic and acidic residues" evidence="1">
    <location>
        <begin position="58"/>
        <end position="70"/>
    </location>
</feature>
<protein>
    <submittedName>
        <fullName evidence="2">Uncharacterized protein</fullName>
    </submittedName>
</protein>
<evidence type="ECO:0000256" key="1">
    <source>
        <dbReference type="SAM" id="MobiDB-lite"/>
    </source>
</evidence>
<feature type="compositionally biased region" description="Low complexity" evidence="1">
    <location>
        <begin position="10"/>
        <end position="23"/>
    </location>
</feature>